<comment type="caution">
    <text evidence="2">The sequence shown here is derived from an EMBL/GenBank/DDBJ whole genome shotgun (WGS) entry which is preliminary data.</text>
</comment>
<dbReference type="InterPro" id="IPR013101">
    <property type="entry name" value="LRR_PRU1-like"/>
</dbReference>
<dbReference type="PANTHER" id="PTHR31900">
    <property type="entry name" value="F-BOX/RNI SUPERFAMILY PROTEIN-RELATED"/>
    <property type="match status" value="1"/>
</dbReference>
<accession>A0A6D2JU39</accession>
<proteinExistence type="predicted"/>
<dbReference type="Gene3D" id="3.80.10.10">
    <property type="entry name" value="Ribonuclease Inhibitor"/>
    <property type="match status" value="1"/>
</dbReference>
<name>A0A6D2JU39_9BRAS</name>
<sequence length="297" mass="33505">MENSHIQRRDDTITINELPDDLLLKILSSFSIKDVVARVCYQNGGDLFGRRLDAVTHLKPYVALNRSLRELRIDMVYRCLDLNEILYINNISSRLETLVLEKLSLVDVPSDVSLKGLKTLHVLSVKFSSDESVKTLLSICPRLEDLVVRQSSYNTNVEIFTINVPTLTSLSIYTSSQPKGGRGVHGFVINTPSLKNFSIRDSFSSYLRFENMPNLVRANVNIVSGQPDSLSSHLEIFEWRRYYGTGQERKVAKHILANASRLKKATFYSESGEKHGMMVKDLECAARGSKACQLVIC</sequence>
<evidence type="ECO:0000313" key="2">
    <source>
        <dbReference type="EMBL" id="CAA7043344.1"/>
    </source>
</evidence>
<evidence type="ECO:0000313" key="3">
    <source>
        <dbReference type="Proteomes" id="UP000467841"/>
    </source>
</evidence>
<organism evidence="2 3">
    <name type="scientific">Microthlaspi erraticum</name>
    <dbReference type="NCBI Taxonomy" id="1685480"/>
    <lineage>
        <taxon>Eukaryota</taxon>
        <taxon>Viridiplantae</taxon>
        <taxon>Streptophyta</taxon>
        <taxon>Embryophyta</taxon>
        <taxon>Tracheophyta</taxon>
        <taxon>Spermatophyta</taxon>
        <taxon>Magnoliopsida</taxon>
        <taxon>eudicotyledons</taxon>
        <taxon>Gunneridae</taxon>
        <taxon>Pentapetalae</taxon>
        <taxon>rosids</taxon>
        <taxon>malvids</taxon>
        <taxon>Brassicales</taxon>
        <taxon>Brassicaceae</taxon>
        <taxon>Coluteocarpeae</taxon>
        <taxon>Microthlaspi</taxon>
    </lineage>
</organism>
<dbReference type="Pfam" id="PF07723">
    <property type="entry name" value="LRR_2"/>
    <property type="match status" value="1"/>
</dbReference>
<dbReference type="EMBL" id="CACVBM020001276">
    <property type="protein sequence ID" value="CAA7043344.1"/>
    <property type="molecule type" value="Genomic_DNA"/>
</dbReference>
<dbReference type="InterPro" id="IPR050232">
    <property type="entry name" value="FBL13/AtMIF1-like"/>
</dbReference>
<keyword evidence="3" id="KW-1185">Reference proteome</keyword>
<feature type="domain" description="FBD" evidence="1">
    <location>
        <begin position="228"/>
        <end position="297"/>
    </location>
</feature>
<dbReference type="SMART" id="SM00579">
    <property type="entry name" value="FBD"/>
    <property type="match status" value="1"/>
</dbReference>
<evidence type="ECO:0000259" key="1">
    <source>
        <dbReference type="SMART" id="SM00579"/>
    </source>
</evidence>
<dbReference type="Pfam" id="PF08387">
    <property type="entry name" value="FBD"/>
    <property type="match status" value="1"/>
</dbReference>
<dbReference type="PANTHER" id="PTHR31900:SF34">
    <property type="entry name" value="EMB|CAB62440.1-RELATED"/>
    <property type="match status" value="1"/>
</dbReference>
<dbReference type="InterPro" id="IPR006566">
    <property type="entry name" value="FBD"/>
</dbReference>
<dbReference type="SUPFAM" id="SSF52058">
    <property type="entry name" value="L domain-like"/>
    <property type="match status" value="1"/>
</dbReference>
<dbReference type="OrthoDB" id="1095052at2759"/>
<dbReference type="InterPro" id="IPR032675">
    <property type="entry name" value="LRR_dom_sf"/>
</dbReference>
<protein>
    <recommendedName>
        <fullName evidence="1">FBD domain-containing protein</fullName>
    </recommendedName>
</protein>
<dbReference type="AlphaFoldDB" id="A0A6D2JU39"/>
<dbReference type="Proteomes" id="UP000467841">
    <property type="component" value="Unassembled WGS sequence"/>
</dbReference>
<reference evidence="2" key="1">
    <citation type="submission" date="2020-01" db="EMBL/GenBank/DDBJ databases">
        <authorList>
            <person name="Mishra B."/>
        </authorList>
    </citation>
    <scope>NUCLEOTIDE SEQUENCE [LARGE SCALE GENOMIC DNA]</scope>
</reference>
<gene>
    <name evidence="2" type="ORF">MERR_LOCUS30579</name>
</gene>